<keyword evidence="3" id="KW-1185">Reference proteome</keyword>
<dbReference type="InterPro" id="IPR021109">
    <property type="entry name" value="Peptidase_aspartic_dom_sf"/>
</dbReference>
<dbReference type="EMBL" id="BQNB010020628">
    <property type="protein sequence ID" value="GJT97937.1"/>
    <property type="molecule type" value="Genomic_DNA"/>
</dbReference>
<dbReference type="PANTHER" id="PTHR33067">
    <property type="entry name" value="RNA-DIRECTED DNA POLYMERASE-RELATED"/>
    <property type="match status" value="1"/>
</dbReference>
<dbReference type="Pfam" id="PF13650">
    <property type="entry name" value="Asp_protease_2"/>
    <property type="match status" value="1"/>
</dbReference>
<dbReference type="GO" id="GO:0003964">
    <property type="term" value="F:RNA-directed DNA polymerase activity"/>
    <property type="evidence" value="ECO:0007669"/>
    <property type="project" value="UniProtKB-KW"/>
</dbReference>
<feature type="compositionally biased region" description="Basic and acidic residues" evidence="1">
    <location>
        <begin position="176"/>
        <end position="192"/>
    </location>
</feature>
<evidence type="ECO:0000313" key="3">
    <source>
        <dbReference type="Proteomes" id="UP001151760"/>
    </source>
</evidence>
<dbReference type="PANTHER" id="PTHR33067:SF35">
    <property type="entry name" value="ASPARTIC PEPTIDASE DDI1-TYPE DOMAIN-CONTAINING PROTEIN"/>
    <property type="match status" value="1"/>
</dbReference>
<evidence type="ECO:0000256" key="1">
    <source>
        <dbReference type="SAM" id="MobiDB-lite"/>
    </source>
</evidence>
<evidence type="ECO:0000313" key="2">
    <source>
        <dbReference type="EMBL" id="GJT97937.1"/>
    </source>
</evidence>
<dbReference type="Gene3D" id="2.40.70.10">
    <property type="entry name" value="Acid Proteases"/>
    <property type="match status" value="1"/>
</dbReference>
<dbReference type="CDD" id="cd00303">
    <property type="entry name" value="retropepsin_like"/>
    <property type="match status" value="1"/>
</dbReference>
<dbReference type="Proteomes" id="UP001151760">
    <property type="component" value="Unassembled WGS sequence"/>
</dbReference>
<reference evidence="2" key="2">
    <citation type="submission" date="2022-01" db="EMBL/GenBank/DDBJ databases">
        <authorList>
            <person name="Yamashiro T."/>
            <person name="Shiraishi A."/>
            <person name="Satake H."/>
            <person name="Nakayama K."/>
        </authorList>
    </citation>
    <scope>NUCLEOTIDE SEQUENCE</scope>
</reference>
<feature type="compositionally biased region" description="Pro residues" evidence="1">
    <location>
        <begin position="162"/>
        <end position="175"/>
    </location>
</feature>
<comment type="caution">
    <text evidence="2">The sequence shown here is derived from an EMBL/GenBank/DDBJ whole genome shotgun (WGS) entry which is preliminary data.</text>
</comment>
<protein>
    <submittedName>
        <fullName evidence="2">Reverse transcriptase domain-containing protein</fullName>
    </submittedName>
</protein>
<gene>
    <name evidence="2" type="ORF">Tco_1093455</name>
</gene>
<organism evidence="2 3">
    <name type="scientific">Tanacetum coccineum</name>
    <dbReference type="NCBI Taxonomy" id="301880"/>
    <lineage>
        <taxon>Eukaryota</taxon>
        <taxon>Viridiplantae</taxon>
        <taxon>Streptophyta</taxon>
        <taxon>Embryophyta</taxon>
        <taxon>Tracheophyta</taxon>
        <taxon>Spermatophyta</taxon>
        <taxon>Magnoliopsida</taxon>
        <taxon>eudicotyledons</taxon>
        <taxon>Gunneridae</taxon>
        <taxon>Pentapetalae</taxon>
        <taxon>asterids</taxon>
        <taxon>campanulids</taxon>
        <taxon>Asterales</taxon>
        <taxon>Asteraceae</taxon>
        <taxon>Asteroideae</taxon>
        <taxon>Anthemideae</taxon>
        <taxon>Anthemidinae</taxon>
        <taxon>Tanacetum</taxon>
    </lineage>
</organism>
<name>A0ABQ5ICR0_9ASTR</name>
<keyword evidence="2" id="KW-0695">RNA-directed DNA polymerase</keyword>
<sequence length="365" mass="41075">MSDMTTCLNDLSYIPLNNEQNNPTQGDIEEAKRRNYRAKMKTFEESTKLQQYAVSNKEDTAYLRWLITRNAFLSIPYTALQGKLSLYAVSTYLDTAKSFSGNAVSNLQKRRIRPIDTAFEVYGLTKALEKANSVNGEIKGVTTRGEKPTIETTQDADITKKPPTPHNSKPAPPLKIPHEQEQKANTEKDTKPETSQLQLNIPFTEALAQMPKYAKFIKGLLSNKTRLEEACTVTMNQRCSAVLLNKLPLKEKDPGSFTILCEIGDLHIDNALADLGASISLMPYSRYEKLGLGEPKPTRMSLELADRSIQYPRGVAENVLIKVDKFILPIDFVILDMREDTRIPIILGRPFLVVNIKYTSKKESD</sequence>
<accession>A0ABQ5ICR0</accession>
<keyword evidence="2" id="KW-0808">Transferase</keyword>
<keyword evidence="2" id="KW-0548">Nucleotidyltransferase</keyword>
<reference evidence="2" key="1">
    <citation type="journal article" date="2022" name="Int. J. Mol. Sci.">
        <title>Draft Genome of Tanacetum Coccineum: Genomic Comparison of Closely Related Tanacetum-Family Plants.</title>
        <authorList>
            <person name="Yamashiro T."/>
            <person name="Shiraishi A."/>
            <person name="Nakayama K."/>
            <person name="Satake H."/>
        </authorList>
    </citation>
    <scope>NUCLEOTIDE SEQUENCE</scope>
</reference>
<feature type="region of interest" description="Disordered" evidence="1">
    <location>
        <begin position="139"/>
        <end position="195"/>
    </location>
</feature>
<proteinExistence type="predicted"/>